<proteinExistence type="inferred from homology"/>
<evidence type="ECO:0000256" key="14">
    <source>
        <dbReference type="ARBA" id="ARBA00023065"/>
    </source>
</evidence>
<dbReference type="SMART" id="SM01077">
    <property type="entry name" value="Cg6151-P"/>
    <property type="match status" value="1"/>
</dbReference>
<evidence type="ECO:0000313" key="24">
    <source>
        <dbReference type="Proteomes" id="UP001151699"/>
    </source>
</evidence>
<evidence type="ECO:0000256" key="3">
    <source>
        <dbReference type="ARBA" id="ARBA00010023"/>
    </source>
</evidence>
<dbReference type="PANTHER" id="PTHR13314:SF2">
    <property type="entry name" value="CALCIUM CHANNEL FLOWER HOMOLOG"/>
    <property type="match status" value="1"/>
</dbReference>
<evidence type="ECO:0000256" key="2">
    <source>
        <dbReference type="ARBA" id="ARBA00004644"/>
    </source>
</evidence>
<dbReference type="OrthoDB" id="9934994at2759"/>
<evidence type="ECO:0000256" key="17">
    <source>
        <dbReference type="ARBA" id="ARBA00023303"/>
    </source>
</evidence>
<keyword evidence="24" id="KW-1185">Reference proteome</keyword>
<keyword evidence="14" id="KW-0406">Ion transport</keyword>
<feature type="non-terminal residue" evidence="23">
    <location>
        <position position="177"/>
    </location>
</feature>
<comment type="subunit">
    <text evidence="20">Homomultimer. Associates with the dally/ magu complex.</text>
</comment>
<evidence type="ECO:0000256" key="15">
    <source>
        <dbReference type="ARBA" id="ARBA00023136"/>
    </source>
</evidence>
<feature type="region of interest" description="Disordered" evidence="21">
    <location>
        <begin position="149"/>
        <end position="177"/>
    </location>
</feature>
<keyword evidence="15 22" id="KW-0472">Membrane</keyword>
<keyword evidence="7" id="KW-0254">Endocytosis</keyword>
<comment type="similarity">
    <text evidence="3">Belongs to the calcium channel flower family.</text>
</comment>
<dbReference type="GO" id="GO:0005768">
    <property type="term" value="C:endosome"/>
    <property type="evidence" value="ECO:0007669"/>
    <property type="project" value="UniProtKB-SubCell"/>
</dbReference>
<evidence type="ECO:0000256" key="18">
    <source>
        <dbReference type="ARBA" id="ARBA00023329"/>
    </source>
</evidence>
<feature type="transmembrane region" description="Helical" evidence="22">
    <location>
        <begin position="30"/>
        <end position="51"/>
    </location>
</feature>
<sequence length="177" mass="19215">MSFAEKMAGIMARPNQDAIPKDDVSWVLKYAARVLVCILFGLTNCLGIITIDIPQVLSGILQMLIGFFVMVVEAPCCCMFIDFVQQIAEKADQRPYWNRAALYCGLAIVPIIIKFGLASVFACGLVFLTGVLYGMMSLGKKGGLRDPNGVASPYAMSPGQGQPPMTDQHSTLMEDPD</sequence>
<evidence type="ECO:0000256" key="16">
    <source>
        <dbReference type="ARBA" id="ARBA00023273"/>
    </source>
</evidence>
<accession>A0A9Q0N4Z5</accession>
<evidence type="ECO:0000256" key="20">
    <source>
        <dbReference type="ARBA" id="ARBA00046506"/>
    </source>
</evidence>
<evidence type="ECO:0000256" key="13">
    <source>
        <dbReference type="ARBA" id="ARBA00023018"/>
    </source>
</evidence>
<organism evidence="23 24">
    <name type="scientific">Pseudolycoriella hygida</name>
    <dbReference type="NCBI Taxonomy" id="35572"/>
    <lineage>
        <taxon>Eukaryota</taxon>
        <taxon>Metazoa</taxon>
        <taxon>Ecdysozoa</taxon>
        <taxon>Arthropoda</taxon>
        <taxon>Hexapoda</taxon>
        <taxon>Insecta</taxon>
        <taxon>Pterygota</taxon>
        <taxon>Neoptera</taxon>
        <taxon>Endopterygota</taxon>
        <taxon>Diptera</taxon>
        <taxon>Nematocera</taxon>
        <taxon>Sciaroidea</taxon>
        <taxon>Sciaridae</taxon>
        <taxon>Pseudolycoriella</taxon>
    </lineage>
</organism>
<evidence type="ECO:0000256" key="19">
    <source>
        <dbReference type="ARBA" id="ARBA00034111"/>
    </source>
</evidence>
<dbReference type="EMBL" id="WJQU01000002">
    <property type="protein sequence ID" value="KAJ6643232.1"/>
    <property type="molecule type" value="Genomic_DNA"/>
</dbReference>
<evidence type="ECO:0000256" key="11">
    <source>
        <dbReference type="ARBA" id="ARBA00022837"/>
    </source>
</evidence>
<keyword evidence="18" id="KW-0968">Cytoplasmic vesicle</keyword>
<feature type="compositionally biased region" description="Polar residues" evidence="21">
    <location>
        <begin position="159"/>
        <end position="171"/>
    </location>
</feature>
<feature type="transmembrane region" description="Helical" evidence="22">
    <location>
        <begin position="63"/>
        <end position="84"/>
    </location>
</feature>
<evidence type="ECO:0000256" key="21">
    <source>
        <dbReference type="SAM" id="MobiDB-lite"/>
    </source>
</evidence>
<keyword evidence="6" id="KW-0109">Calcium transport</keyword>
<evidence type="ECO:0000256" key="6">
    <source>
        <dbReference type="ARBA" id="ARBA00022568"/>
    </source>
</evidence>
<evidence type="ECO:0000256" key="10">
    <source>
        <dbReference type="ARBA" id="ARBA00022753"/>
    </source>
</evidence>
<dbReference type="InterPro" id="IPR019365">
    <property type="entry name" value="TVP18/Ca-channel_flower"/>
</dbReference>
<evidence type="ECO:0000256" key="1">
    <source>
        <dbReference type="ARBA" id="ARBA00004177"/>
    </source>
</evidence>
<keyword evidence="16" id="KW-0966">Cell projection</keyword>
<gene>
    <name evidence="23" type="primary">flower</name>
    <name evidence="23" type="ORF">Bhyg_08190</name>
</gene>
<dbReference type="GO" id="GO:0042734">
    <property type="term" value="C:presynaptic membrane"/>
    <property type="evidence" value="ECO:0007669"/>
    <property type="project" value="UniProtKB-SubCell"/>
</dbReference>
<dbReference type="GO" id="GO:0030672">
    <property type="term" value="C:synaptic vesicle membrane"/>
    <property type="evidence" value="ECO:0007669"/>
    <property type="project" value="UniProtKB-SubCell"/>
</dbReference>
<dbReference type="Pfam" id="PF10233">
    <property type="entry name" value="Cg6151-P"/>
    <property type="match status" value="1"/>
</dbReference>
<keyword evidence="5" id="KW-0813">Transport</keyword>
<evidence type="ECO:0000256" key="5">
    <source>
        <dbReference type="ARBA" id="ARBA00022448"/>
    </source>
</evidence>
<keyword evidence="17" id="KW-0407">Ion channel</keyword>
<dbReference type="GO" id="GO:0005262">
    <property type="term" value="F:calcium channel activity"/>
    <property type="evidence" value="ECO:0007669"/>
    <property type="project" value="UniProtKB-KW"/>
</dbReference>
<feature type="transmembrane region" description="Helical" evidence="22">
    <location>
        <begin position="119"/>
        <end position="138"/>
    </location>
</feature>
<dbReference type="PANTHER" id="PTHR13314">
    <property type="entry name" value="CALCIUM CHANNEL FLOWER HOMOLOG"/>
    <property type="match status" value="1"/>
</dbReference>
<comment type="subcellular location">
    <subcellularLocation>
        <location evidence="2">Cytoplasmic vesicle</location>
        <location evidence="2">Secretory vesicle</location>
        <location evidence="2">Synaptic vesicle membrane</location>
        <topology evidence="2">Multi-pass membrane protein</topology>
    </subcellularLocation>
    <subcellularLocation>
        <location evidence="1">Endosome</location>
    </subcellularLocation>
    <subcellularLocation>
        <location evidence="19">Presynaptic cell membrane</location>
    </subcellularLocation>
</comment>
<dbReference type="Proteomes" id="UP001151699">
    <property type="component" value="Chromosome B"/>
</dbReference>
<protein>
    <recommendedName>
        <fullName evidence="4">Calcium channel flower</fullName>
    </recommendedName>
</protein>
<name>A0A9Q0N4Z5_9DIPT</name>
<evidence type="ECO:0000256" key="4">
    <source>
        <dbReference type="ARBA" id="ARBA00016120"/>
    </source>
</evidence>
<evidence type="ECO:0000256" key="7">
    <source>
        <dbReference type="ARBA" id="ARBA00022583"/>
    </source>
</evidence>
<evidence type="ECO:0000256" key="12">
    <source>
        <dbReference type="ARBA" id="ARBA00022989"/>
    </source>
</evidence>
<evidence type="ECO:0000313" key="23">
    <source>
        <dbReference type="EMBL" id="KAJ6643232.1"/>
    </source>
</evidence>
<evidence type="ECO:0000256" key="22">
    <source>
        <dbReference type="SAM" id="Phobius"/>
    </source>
</evidence>
<dbReference type="AlphaFoldDB" id="A0A9Q0N4Z5"/>
<keyword evidence="11" id="KW-0106">Calcium</keyword>
<keyword evidence="12 22" id="KW-1133">Transmembrane helix</keyword>
<keyword evidence="13" id="KW-0770">Synapse</keyword>
<dbReference type="GO" id="GO:0006897">
    <property type="term" value="P:endocytosis"/>
    <property type="evidence" value="ECO:0007669"/>
    <property type="project" value="UniProtKB-KW"/>
</dbReference>
<reference evidence="23" key="1">
    <citation type="submission" date="2022-07" db="EMBL/GenBank/DDBJ databases">
        <authorList>
            <person name="Trinca V."/>
            <person name="Uliana J.V.C."/>
            <person name="Torres T.T."/>
            <person name="Ward R.J."/>
            <person name="Monesi N."/>
        </authorList>
    </citation>
    <scope>NUCLEOTIDE SEQUENCE</scope>
    <source>
        <strain evidence="23">HSMRA1968</strain>
        <tissue evidence="23">Whole embryos</tissue>
    </source>
</reference>
<evidence type="ECO:0000256" key="9">
    <source>
        <dbReference type="ARBA" id="ARBA00022692"/>
    </source>
</evidence>
<keyword evidence="9 22" id="KW-0812">Transmembrane</keyword>
<keyword evidence="8" id="KW-0107">Calcium channel</keyword>
<keyword evidence="10" id="KW-0967">Endosome</keyword>
<evidence type="ECO:0000256" key="8">
    <source>
        <dbReference type="ARBA" id="ARBA00022673"/>
    </source>
</evidence>
<comment type="caution">
    <text evidence="23">The sequence shown here is derived from an EMBL/GenBank/DDBJ whole genome shotgun (WGS) entry which is preliminary data.</text>
</comment>